<organism evidence="3">
    <name type="scientific">Anopheles triannulatus</name>
    <dbReference type="NCBI Taxonomy" id="58253"/>
    <lineage>
        <taxon>Eukaryota</taxon>
        <taxon>Metazoa</taxon>
        <taxon>Ecdysozoa</taxon>
        <taxon>Arthropoda</taxon>
        <taxon>Hexapoda</taxon>
        <taxon>Insecta</taxon>
        <taxon>Pterygota</taxon>
        <taxon>Neoptera</taxon>
        <taxon>Endopterygota</taxon>
        <taxon>Diptera</taxon>
        <taxon>Nematocera</taxon>
        <taxon>Culicoidea</taxon>
        <taxon>Culicidae</taxon>
        <taxon>Anophelinae</taxon>
        <taxon>Anopheles</taxon>
    </lineage>
</organism>
<feature type="compositionally biased region" description="Basic residues" evidence="1">
    <location>
        <begin position="47"/>
        <end position="60"/>
    </location>
</feature>
<reference evidence="3" key="1">
    <citation type="submission" date="2018-01" db="EMBL/GenBank/DDBJ databases">
        <title>An insight into the sialome of Amazonian anophelines.</title>
        <authorList>
            <person name="Ribeiro J.M."/>
            <person name="Scarpassa V."/>
            <person name="Calvo E."/>
        </authorList>
    </citation>
    <scope>NUCLEOTIDE SEQUENCE</scope>
    <source>
        <tissue evidence="3">Salivary glands</tissue>
    </source>
</reference>
<sequence length="73" mass="8636">MWRGHLLLCVIDVFALVGRWGSSTDNVPPLGRQCKHTEGTTICQLMGRRHRPRKKPRRTSRVPAFTHRYQRRR</sequence>
<dbReference type="EMBL" id="GGFK01015184">
    <property type="protein sequence ID" value="MBW48505.1"/>
    <property type="molecule type" value="Transcribed_RNA"/>
</dbReference>
<evidence type="ECO:0000313" key="3">
    <source>
        <dbReference type="EMBL" id="MBW48505.1"/>
    </source>
</evidence>
<feature type="region of interest" description="Disordered" evidence="1">
    <location>
        <begin position="46"/>
        <end position="73"/>
    </location>
</feature>
<evidence type="ECO:0000256" key="2">
    <source>
        <dbReference type="SAM" id="SignalP"/>
    </source>
</evidence>
<feature type="signal peptide" evidence="2">
    <location>
        <begin position="1"/>
        <end position="23"/>
    </location>
</feature>
<keyword evidence="2" id="KW-0732">Signal</keyword>
<evidence type="ECO:0000256" key="1">
    <source>
        <dbReference type="SAM" id="MobiDB-lite"/>
    </source>
</evidence>
<proteinExistence type="predicted"/>
<accession>A0A2M4B625</accession>
<feature type="chain" id="PRO_5014649726" evidence="2">
    <location>
        <begin position="24"/>
        <end position="73"/>
    </location>
</feature>
<dbReference type="AlphaFoldDB" id="A0A2M4B625"/>
<name>A0A2M4B625_9DIPT</name>
<protein>
    <submittedName>
        <fullName evidence="3">Putative secreted protein</fullName>
    </submittedName>
</protein>